<keyword evidence="1" id="KW-1133">Transmembrane helix</keyword>
<keyword evidence="1" id="KW-0472">Membrane</keyword>
<keyword evidence="1" id="KW-0812">Transmembrane</keyword>
<protein>
    <submittedName>
        <fullName evidence="2">Uncharacterized protein</fullName>
    </submittedName>
</protein>
<sequence length="39" mass="4386">MIGQDPSDPLSDRELWVPYILGALLAFEGMILVISLIWL</sequence>
<evidence type="ECO:0000256" key="1">
    <source>
        <dbReference type="SAM" id="Phobius"/>
    </source>
</evidence>
<name>A0ABQ4URN6_9HYPH</name>
<reference evidence="2" key="1">
    <citation type="journal article" date="2021" name="Front. Microbiol.">
        <title>Comprehensive Comparative Genomics and Phenotyping of Methylobacterium Species.</title>
        <authorList>
            <person name="Alessa O."/>
            <person name="Ogura Y."/>
            <person name="Fujitani Y."/>
            <person name="Takami H."/>
            <person name="Hayashi T."/>
            <person name="Sahin N."/>
            <person name="Tani A."/>
        </authorList>
    </citation>
    <scope>NUCLEOTIDE SEQUENCE</scope>
    <source>
        <strain evidence="2">DSM 14458</strain>
    </source>
</reference>
<organism evidence="2 3">
    <name type="scientific">Methylorubrum suomiense</name>
    <dbReference type="NCBI Taxonomy" id="144191"/>
    <lineage>
        <taxon>Bacteria</taxon>
        <taxon>Pseudomonadati</taxon>
        <taxon>Pseudomonadota</taxon>
        <taxon>Alphaproteobacteria</taxon>
        <taxon>Hyphomicrobiales</taxon>
        <taxon>Methylobacteriaceae</taxon>
        <taxon>Methylorubrum</taxon>
    </lineage>
</organism>
<accession>A0ABQ4URN6</accession>
<evidence type="ECO:0000313" key="2">
    <source>
        <dbReference type="EMBL" id="GJE74988.1"/>
    </source>
</evidence>
<dbReference type="EMBL" id="BPRE01000004">
    <property type="protein sequence ID" value="GJE74988.1"/>
    <property type="molecule type" value="Genomic_DNA"/>
</dbReference>
<comment type="caution">
    <text evidence="2">The sequence shown here is derived from an EMBL/GenBank/DDBJ whole genome shotgun (WGS) entry which is preliminary data.</text>
</comment>
<proteinExistence type="predicted"/>
<feature type="transmembrane region" description="Helical" evidence="1">
    <location>
        <begin position="16"/>
        <end position="38"/>
    </location>
</feature>
<evidence type="ECO:0000313" key="3">
    <source>
        <dbReference type="Proteomes" id="UP001055093"/>
    </source>
</evidence>
<reference evidence="2" key="2">
    <citation type="submission" date="2021-08" db="EMBL/GenBank/DDBJ databases">
        <authorList>
            <person name="Tani A."/>
            <person name="Ola A."/>
            <person name="Ogura Y."/>
            <person name="Katsura K."/>
            <person name="Hayashi T."/>
        </authorList>
    </citation>
    <scope>NUCLEOTIDE SEQUENCE</scope>
    <source>
        <strain evidence="2">DSM 14458</strain>
    </source>
</reference>
<dbReference type="Proteomes" id="UP001055093">
    <property type="component" value="Unassembled WGS sequence"/>
</dbReference>
<gene>
    <name evidence="2" type="ORF">BGCPKDLD_1564</name>
</gene>
<keyword evidence="3" id="KW-1185">Reference proteome</keyword>